<organism evidence="2 3">
    <name type="scientific">Colletotrichum paranaense</name>
    <dbReference type="NCBI Taxonomy" id="1914294"/>
    <lineage>
        <taxon>Eukaryota</taxon>
        <taxon>Fungi</taxon>
        <taxon>Dikarya</taxon>
        <taxon>Ascomycota</taxon>
        <taxon>Pezizomycotina</taxon>
        <taxon>Sordariomycetes</taxon>
        <taxon>Hypocreomycetidae</taxon>
        <taxon>Glomerellales</taxon>
        <taxon>Glomerellaceae</taxon>
        <taxon>Colletotrichum</taxon>
        <taxon>Colletotrichum acutatum species complex</taxon>
    </lineage>
</organism>
<sequence>MQFMEAGAQAACLVIGPFENGAPAGPFSAKFCPMQEPSMGRNSVTPKYHGTETEVGTFVSDNKFLTGFWPWTSDVGIPSHHHRQNPSPPDPRCSSVGGTPQSGFLVSDCPSSSPQAASPSTHPALEADSVSQDLAGKLFIVTKARRGTSCDLIVPVESPALCPMLALKLLFPRKLFQQPMPFCHLRIPRSARKLHSSHTNCRGRKPFTPGLLGCGCLAHPPVHRARHRCRNGEELRDRGLSGATPLNPKLENVTEADFDSRTPRKIVTVWVEGHFPASGGHLSTKSAGTLALSLWNWREPSSPAAALIAALSLGSVEARLADTDSIQPEA</sequence>
<keyword evidence="3" id="KW-1185">Reference proteome</keyword>
<feature type="compositionally biased region" description="Low complexity" evidence="1">
    <location>
        <begin position="107"/>
        <end position="124"/>
    </location>
</feature>
<feature type="region of interest" description="Disordered" evidence="1">
    <location>
        <begin position="104"/>
        <end position="127"/>
    </location>
</feature>
<dbReference type="EMBL" id="MOPA01000006">
    <property type="protein sequence ID" value="KAK1538467.1"/>
    <property type="molecule type" value="Genomic_DNA"/>
</dbReference>
<evidence type="ECO:0000256" key="1">
    <source>
        <dbReference type="SAM" id="MobiDB-lite"/>
    </source>
</evidence>
<evidence type="ECO:0000313" key="2">
    <source>
        <dbReference type="EMBL" id="KAK1538467.1"/>
    </source>
</evidence>
<proteinExistence type="predicted"/>
<comment type="caution">
    <text evidence="2">The sequence shown here is derived from an EMBL/GenBank/DDBJ whole genome shotgun (WGS) entry which is preliminary data.</text>
</comment>
<dbReference type="Proteomes" id="UP001241169">
    <property type="component" value="Unassembled WGS sequence"/>
</dbReference>
<accession>A0ABQ9SLZ8</accession>
<gene>
    <name evidence="2" type="ORF">CPAR01_08580</name>
</gene>
<name>A0ABQ9SLZ8_9PEZI</name>
<dbReference type="GeneID" id="85376747"/>
<evidence type="ECO:0000313" key="3">
    <source>
        <dbReference type="Proteomes" id="UP001241169"/>
    </source>
</evidence>
<reference evidence="2 3" key="1">
    <citation type="submission" date="2016-10" db="EMBL/GenBank/DDBJ databases">
        <title>The genome sequence of Colletotrichum fioriniae PJ7.</title>
        <authorList>
            <person name="Baroncelli R."/>
        </authorList>
    </citation>
    <scope>NUCLEOTIDE SEQUENCE [LARGE SCALE GENOMIC DNA]</scope>
    <source>
        <strain evidence="2 3">IMI 384185</strain>
    </source>
</reference>
<dbReference type="RefSeq" id="XP_060349218.1">
    <property type="nucleotide sequence ID" value="XM_060492848.1"/>
</dbReference>
<protein>
    <submittedName>
        <fullName evidence="2">Uncharacterized protein</fullName>
    </submittedName>
</protein>